<name>A0A3A4AGB9_9ACTN</name>
<gene>
    <name evidence="3" type="ORF">D5H75_40525</name>
</gene>
<dbReference type="AlphaFoldDB" id="A0A3A4AGB9"/>
<comment type="caution">
    <text evidence="3">The sequence shown here is derived from an EMBL/GenBank/DDBJ whole genome shotgun (WGS) entry which is preliminary data.</text>
</comment>
<keyword evidence="2" id="KW-1133">Transmembrane helix</keyword>
<evidence type="ECO:0000313" key="4">
    <source>
        <dbReference type="Proteomes" id="UP000265768"/>
    </source>
</evidence>
<protein>
    <submittedName>
        <fullName evidence="3">Uncharacterized protein</fullName>
    </submittedName>
</protein>
<feature type="compositionally biased region" description="Pro residues" evidence="1">
    <location>
        <begin position="88"/>
        <end position="106"/>
    </location>
</feature>
<feature type="region of interest" description="Disordered" evidence="1">
    <location>
        <begin position="1"/>
        <end position="23"/>
    </location>
</feature>
<dbReference type="Proteomes" id="UP000265768">
    <property type="component" value="Unassembled WGS sequence"/>
</dbReference>
<accession>A0A3A4AGB9</accession>
<dbReference type="EMBL" id="QZEY01000041">
    <property type="protein sequence ID" value="RJL19280.1"/>
    <property type="molecule type" value="Genomic_DNA"/>
</dbReference>
<keyword evidence="2" id="KW-0812">Transmembrane</keyword>
<feature type="transmembrane region" description="Helical" evidence="2">
    <location>
        <begin position="31"/>
        <end position="53"/>
    </location>
</feature>
<sequence>MKIAPPVYRRHVTTPGHQGYQGEEGIPDRHLHLVAAAIGVIVVVGLVGVIWSLSRRGDPPSVPPAAVSSPAAGPPQAASPPAAQASTAPPPVPSAVPTAAPSPPAVARPVVRWRGEVTVSGLYAHTDLDAVPVRTARGLRGADIVGDWLATSLTATAPGVRLAPASEASPGLDSCRDAVLAGGAEEIARVRTGDVLCAITSEGRVARLRATHAVQTSGRPVVQLAVTVWDPPQAGG</sequence>
<evidence type="ECO:0000256" key="2">
    <source>
        <dbReference type="SAM" id="Phobius"/>
    </source>
</evidence>
<keyword evidence="4" id="KW-1185">Reference proteome</keyword>
<feature type="region of interest" description="Disordered" evidence="1">
    <location>
        <begin position="59"/>
        <end position="106"/>
    </location>
</feature>
<feature type="compositionally biased region" description="Low complexity" evidence="1">
    <location>
        <begin position="64"/>
        <end position="87"/>
    </location>
</feature>
<reference evidence="3 4" key="1">
    <citation type="submission" date="2018-09" db="EMBL/GenBank/DDBJ databases">
        <title>YIM 75507 draft genome.</title>
        <authorList>
            <person name="Tang S."/>
            <person name="Feng Y."/>
        </authorList>
    </citation>
    <scope>NUCLEOTIDE SEQUENCE [LARGE SCALE GENOMIC DNA]</scope>
    <source>
        <strain evidence="3 4">YIM 75507</strain>
    </source>
</reference>
<evidence type="ECO:0000313" key="3">
    <source>
        <dbReference type="EMBL" id="RJL19280.1"/>
    </source>
</evidence>
<proteinExistence type="predicted"/>
<evidence type="ECO:0000256" key="1">
    <source>
        <dbReference type="SAM" id="MobiDB-lite"/>
    </source>
</evidence>
<organism evidence="3 4">
    <name type="scientific">Bailinhaonella thermotolerans</name>
    <dbReference type="NCBI Taxonomy" id="1070861"/>
    <lineage>
        <taxon>Bacteria</taxon>
        <taxon>Bacillati</taxon>
        <taxon>Actinomycetota</taxon>
        <taxon>Actinomycetes</taxon>
        <taxon>Streptosporangiales</taxon>
        <taxon>Streptosporangiaceae</taxon>
        <taxon>Bailinhaonella</taxon>
    </lineage>
</organism>
<keyword evidence="2" id="KW-0472">Membrane</keyword>